<organism evidence="2 3">
    <name type="scientific">Lignipirellula cremea</name>
    <dbReference type="NCBI Taxonomy" id="2528010"/>
    <lineage>
        <taxon>Bacteria</taxon>
        <taxon>Pseudomonadati</taxon>
        <taxon>Planctomycetota</taxon>
        <taxon>Planctomycetia</taxon>
        <taxon>Pirellulales</taxon>
        <taxon>Pirellulaceae</taxon>
        <taxon>Lignipirellula</taxon>
    </lineage>
</organism>
<feature type="transmembrane region" description="Helical" evidence="1">
    <location>
        <begin position="540"/>
        <end position="558"/>
    </location>
</feature>
<accession>A0A518DNF4</accession>
<proteinExistence type="predicted"/>
<dbReference type="EMBL" id="CP036433">
    <property type="protein sequence ID" value="QDU93370.1"/>
    <property type="molecule type" value="Genomic_DNA"/>
</dbReference>
<name>A0A518DNF4_9BACT</name>
<feature type="transmembrane region" description="Helical" evidence="1">
    <location>
        <begin position="407"/>
        <end position="428"/>
    </location>
</feature>
<sequence length="660" mass="75276">MTTSPRLRRLRFWLTIGLAIAFLFLAARLAIVVWQTETAVEVLREQWLDRTLGKVFYNSAPVDMRSPKEQTDYWLETIERAHRRKPFDATTAMGAALVLENRAKFSDRREQWEQAARCRLAARWWAAYATQLEPENVDLWRLRARLLWAQCHSLPKAELIQALEDGARHDPQNALYPYLLAMHDREQSGIEGSPLGDRVVAQFEAGQALPVLDFGVGADFACVTFLTAANTPVMVQREILDRRGFPLACAPILEDIANWQQLRVEKASYVDDVPRAIELQRQMLVVLDQFARNSQPARHLLLMQNRKLRVEEEILELQQEAEPSPQDRAASWERFMRSDLIEEILAPHYPNDFGLLGYKSSLRTVYPVVGIEIASSLTFVFLLAGAICLPISAWLRREPTDIRPLGPWRHLLLFSASFLLVFLTYVVAPLRQIEVSLLKGGLLVLLLVMLAASVGRLVWQVWRSGGFRFRLSTLLIVMLLACLLLGGFARQPKSLSELLVFPPEGAMWSRELWHRNLIISNPLLAFWPARAPAYWLGHSAHWLTLAVWLPLLACFVCFQIHKRKQTTGVPVPRREQLAFGLRAAGLAALGWSTVFLFVYLVLAPGVLHQNEEDCQKTMTQFRRTPAEARAYDEVVYAILQEARKVDAKRRAEKRRAARVG</sequence>
<feature type="transmembrane region" description="Helical" evidence="1">
    <location>
        <begin position="373"/>
        <end position="395"/>
    </location>
</feature>
<dbReference type="Proteomes" id="UP000317648">
    <property type="component" value="Chromosome"/>
</dbReference>
<keyword evidence="1" id="KW-0472">Membrane</keyword>
<keyword evidence="3" id="KW-1185">Reference proteome</keyword>
<feature type="transmembrane region" description="Helical" evidence="1">
    <location>
        <begin position="440"/>
        <end position="459"/>
    </location>
</feature>
<keyword evidence="1" id="KW-0812">Transmembrane</keyword>
<feature type="transmembrane region" description="Helical" evidence="1">
    <location>
        <begin position="579"/>
        <end position="602"/>
    </location>
</feature>
<dbReference type="OrthoDB" id="251408at2"/>
<dbReference type="KEGG" id="lcre:Pla8534_11500"/>
<evidence type="ECO:0000313" key="3">
    <source>
        <dbReference type="Proteomes" id="UP000317648"/>
    </source>
</evidence>
<dbReference type="RefSeq" id="WP_145050120.1">
    <property type="nucleotide sequence ID" value="NZ_CP036433.1"/>
</dbReference>
<feature type="transmembrane region" description="Helical" evidence="1">
    <location>
        <begin position="471"/>
        <end position="489"/>
    </location>
</feature>
<keyword evidence="1" id="KW-1133">Transmembrane helix</keyword>
<gene>
    <name evidence="2" type="ORF">Pla8534_11500</name>
</gene>
<evidence type="ECO:0000256" key="1">
    <source>
        <dbReference type="SAM" id="Phobius"/>
    </source>
</evidence>
<reference evidence="2 3" key="1">
    <citation type="submission" date="2019-02" db="EMBL/GenBank/DDBJ databases">
        <title>Deep-cultivation of Planctomycetes and their phenomic and genomic characterization uncovers novel biology.</title>
        <authorList>
            <person name="Wiegand S."/>
            <person name="Jogler M."/>
            <person name="Boedeker C."/>
            <person name="Pinto D."/>
            <person name="Vollmers J."/>
            <person name="Rivas-Marin E."/>
            <person name="Kohn T."/>
            <person name="Peeters S.H."/>
            <person name="Heuer A."/>
            <person name="Rast P."/>
            <person name="Oberbeckmann S."/>
            <person name="Bunk B."/>
            <person name="Jeske O."/>
            <person name="Meyerdierks A."/>
            <person name="Storesund J.E."/>
            <person name="Kallscheuer N."/>
            <person name="Luecker S."/>
            <person name="Lage O.M."/>
            <person name="Pohl T."/>
            <person name="Merkel B.J."/>
            <person name="Hornburger P."/>
            <person name="Mueller R.-W."/>
            <person name="Bruemmer F."/>
            <person name="Labrenz M."/>
            <person name="Spormann A.M."/>
            <person name="Op den Camp H."/>
            <person name="Overmann J."/>
            <person name="Amann R."/>
            <person name="Jetten M.S.M."/>
            <person name="Mascher T."/>
            <person name="Medema M.H."/>
            <person name="Devos D.P."/>
            <person name="Kaster A.-K."/>
            <person name="Ovreas L."/>
            <person name="Rohde M."/>
            <person name="Galperin M.Y."/>
            <person name="Jogler C."/>
        </authorList>
    </citation>
    <scope>NUCLEOTIDE SEQUENCE [LARGE SCALE GENOMIC DNA]</scope>
    <source>
        <strain evidence="2 3">Pla85_3_4</strain>
    </source>
</reference>
<dbReference type="AlphaFoldDB" id="A0A518DNF4"/>
<protein>
    <submittedName>
        <fullName evidence="2">Uncharacterized protein</fullName>
    </submittedName>
</protein>
<evidence type="ECO:0000313" key="2">
    <source>
        <dbReference type="EMBL" id="QDU93370.1"/>
    </source>
</evidence>